<keyword evidence="1" id="KW-0472">Membrane</keyword>
<dbReference type="Proteomes" id="UP000030598">
    <property type="component" value="Unassembled WGS sequence"/>
</dbReference>
<feature type="transmembrane region" description="Helical" evidence="1">
    <location>
        <begin position="6"/>
        <end position="29"/>
    </location>
</feature>
<keyword evidence="1" id="KW-0812">Transmembrane</keyword>
<reference evidence="3" key="1">
    <citation type="journal article" date="2014" name="Sci. Data">
        <title>Genomes of diverse isolates of the marine cyanobacterium Prochlorococcus.</title>
        <authorList>
            <person name="Biller S."/>
            <person name="Berube P."/>
            <person name="Thompson J."/>
            <person name="Kelly L."/>
            <person name="Roggensack S."/>
            <person name="Awad L."/>
            <person name="Roache-Johnson K."/>
            <person name="Ding H."/>
            <person name="Giovannoni S.J."/>
            <person name="Moore L.R."/>
            <person name="Chisholm S.W."/>
        </authorList>
    </citation>
    <scope>NUCLEOTIDE SEQUENCE [LARGE SCALE GENOMIC DNA]</scope>
    <source>
        <strain evidence="3">GP2</strain>
    </source>
</reference>
<dbReference type="AlphaFoldDB" id="A0A0A1ZLG3"/>
<name>A0A0A1ZLG3_PROMR</name>
<sequence>MIWILSLIKSINFVLIPCIFNGGTIIFFIKKFYFLNFNLFENKALIYFLNKIKIINFNPPTLFKKPPTNPPTKI</sequence>
<evidence type="ECO:0000313" key="3">
    <source>
        <dbReference type="Proteomes" id="UP000030598"/>
    </source>
</evidence>
<gene>
    <name evidence="2" type="ORF">EU91_0158</name>
</gene>
<proteinExistence type="predicted"/>
<keyword evidence="1" id="KW-1133">Transmembrane helix</keyword>
<organism evidence="2 3">
    <name type="scientific">Prochlorococcus marinus str. GP2</name>
    <dbReference type="NCBI Taxonomy" id="59925"/>
    <lineage>
        <taxon>Bacteria</taxon>
        <taxon>Bacillati</taxon>
        <taxon>Cyanobacteriota</taxon>
        <taxon>Cyanophyceae</taxon>
        <taxon>Synechococcales</taxon>
        <taxon>Prochlorococcaceae</taxon>
        <taxon>Prochlorococcus</taxon>
    </lineage>
</organism>
<evidence type="ECO:0000256" key="1">
    <source>
        <dbReference type="SAM" id="Phobius"/>
    </source>
</evidence>
<protein>
    <submittedName>
        <fullName evidence="2">Uncharacterized protein</fullName>
    </submittedName>
</protein>
<accession>A0A0A1ZLG3</accession>
<comment type="caution">
    <text evidence="2">The sequence shown here is derived from an EMBL/GenBank/DDBJ whole genome shotgun (WGS) entry which is preliminary data.</text>
</comment>
<evidence type="ECO:0000313" key="2">
    <source>
        <dbReference type="EMBL" id="KGF89044.1"/>
    </source>
</evidence>
<dbReference type="EMBL" id="JNAH01000002">
    <property type="protein sequence ID" value="KGF89044.1"/>
    <property type="molecule type" value="Genomic_DNA"/>
</dbReference>